<name>A0ACC2EGV9_DIPCM</name>
<evidence type="ECO:0000313" key="1">
    <source>
        <dbReference type="EMBL" id="KAJ7565798.1"/>
    </source>
</evidence>
<organism evidence="1 2">
    <name type="scientific">Diphasiastrum complanatum</name>
    <name type="common">Issler's clubmoss</name>
    <name type="synonym">Lycopodium complanatum</name>
    <dbReference type="NCBI Taxonomy" id="34168"/>
    <lineage>
        <taxon>Eukaryota</taxon>
        <taxon>Viridiplantae</taxon>
        <taxon>Streptophyta</taxon>
        <taxon>Embryophyta</taxon>
        <taxon>Tracheophyta</taxon>
        <taxon>Lycopodiopsida</taxon>
        <taxon>Lycopodiales</taxon>
        <taxon>Lycopodiaceae</taxon>
        <taxon>Lycopodioideae</taxon>
        <taxon>Diphasiastrum</taxon>
    </lineage>
</organism>
<dbReference type="Proteomes" id="UP001162992">
    <property type="component" value="Chromosome 2"/>
</dbReference>
<evidence type="ECO:0000313" key="2">
    <source>
        <dbReference type="Proteomes" id="UP001162992"/>
    </source>
</evidence>
<sequence>MFCCRSSNEQLFLLLLSSLAWSRNPELCLPVTLFLLRTITLILIHVFHSVQELPSLAPSSWRGTGSLEALEESRDCNNLLKITSRALLKKDPWTGAEDAILVAYVEKHGKGNWNSLQKHSGLSRCGRSCHLRWANHLRPNLKKGAFTASSFSYMTNGLGWLPSCQEEQTMKLKTIRTLALSEDSASGCLSTHVRCKACICPLLMFIRKVI</sequence>
<comment type="caution">
    <text evidence="1">The sequence shown here is derived from an EMBL/GenBank/DDBJ whole genome shotgun (WGS) entry which is preliminary data.</text>
</comment>
<accession>A0ACC2EGV9</accession>
<reference evidence="2" key="1">
    <citation type="journal article" date="2024" name="Proc. Natl. Acad. Sci. U.S.A.">
        <title>Extraordinary preservation of gene collinearity over three hundred million years revealed in homosporous lycophytes.</title>
        <authorList>
            <person name="Li C."/>
            <person name="Wickell D."/>
            <person name="Kuo L.Y."/>
            <person name="Chen X."/>
            <person name="Nie B."/>
            <person name="Liao X."/>
            <person name="Peng D."/>
            <person name="Ji J."/>
            <person name="Jenkins J."/>
            <person name="Williams M."/>
            <person name="Shu S."/>
            <person name="Plott C."/>
            <person name="Barry K."/>
            <person name="Rajasekar S."/>
            <person name="Grimwood J."/>
            <person name="Han X."/>
            <person name="Sun S."/>
            <person name="Hou Z."/>
            <person name="He W."/>
            <person name="Dai G."/>
            <person name="Sun C."/>
            <person name="Schmutz J."/>
            <person name="Leebens-Mack J.H."/>
            <person name="Li F.W."/>
            <person name="Wang L."/>
        </authorList>
    </citation>
    <scope>NUCLEOTIDE SEQUENCE [LARGE SCALE GENOMIC DNA]</scope>
    <source>
        <strain evidence="2">cv. PW_Plant_1</strain>
    </source>
</reference>
<protein>
    <submittedName>
        <fullName evidence="1">Uncharacterized protein</fullName>
    </submittedName>
</protein>
<proteinExistence type="predicted"/>
<dbReference type="EMBL" id="CM055093">
    <property type="protein sequence ID" value="KAJ7565798.1"/>
    <property type="molecule type" value="Genomic_DNA"/>
</dbReference>
<gene>
    <name evidence="1" type="ORF">O6H91_02G075700</name>
</gene>
<keyword evidence="2" id="KW-1185">Reference proteome</keyword>